<evidence type="ECO:0000256" key="1">
    <source>
        <dbReference type="ARBA" id="ARBA00022741"/>
    </source>
</evidence>
<dbReference type="GO" id="GO:0007165">
    <property type="term" value="P:signal transduction"/>
    <property type="evidence" value="ECO:0007669"/>
    <property type="project" value="InterPro"/>
</dbReference>
<evidence type="ECO:0000313" key="4">
    <source>
        <dbReference type="EMBL" id="KAF0982762.1"/>
    </source>
</evidence>
<dbReference type="VEuPathDB" id="AmoebaDB:NF0106280"/>
<name>A0A6A5C7B4_NAEFO</name>
<dbReference type="EMBL" id="VFQX01000007">
    <property type="protein sequence ID" value="KAF0982762.1"/>
    <property type="molecule type" value="Genomic_DNA"/>
</dbReference>
<keyword evidence="1" id="KW-0547">Nucleotide-binding</keyword>
<protein>
    <submittedName>
        <fullName evidence="4">Uncharacterized protein</fullName>
    </submittedName>
</protein>
<dbReference type="GO" id="GO:0003924">
    <property type="term" value="F:GTPase activity"/>
    <property type="evidence" value="ECO:0007669"/>
    <property type="project" value="InterPro"/>
</dbReference>
<feature type="compositionally biased region" description="Basic and acidic residues" evidence="3">
    <location>
        <begin position="149"/>
        <end position="162"/>
    </location>
</feature>
<evidence type="ECO:0000256" key="3">
    <source>
        <dbReference type="SAM" id="MobiDB-lite"/>
    </source>
</evidence>
<evidence type="ECO:0000256" key="2">
    <source>
        <dbReference type="ARBA" id="ARBA00023134"/>
    </source>
</evidence>
<dbReference type="InterPro" id="IPR020849">
    <property type="entry name" value="Small_GTPase_Ras-type"/>
</dbReference>
<accession>A0A6A5C7B4</accession>
<dbReference type="PRINTS" id="PR00449">
    <property type="entry name" value="RASTRNSFRMNG"/>
</dbReference>
<organism evidence="4 5">
    <name type="scientific">Naegleria fowleri</name>
    <name type="common">Brain eating amoeba</name>
    <dbReference type="NCBI Taxonomy" id="5763"/>
    <lineage>
        <taxon>Eukaryota</taxon>
        <taxon>Discoba</taxon>
        <taxon>Heterolobosea</taxon>
        <taxon>Tetramitia</taxon>
        <taxon>Eutetramitia</taxon>
        <taxon>Vahlkampfiidae</taxon>
        <taxon>Naegleria</taxon>
    </lineage>
</organism>
<feature type="compositionally biased region" description="Low complexity" evidence="3">
    <location>
        <begin position="133"/>
        <end position="147"/>
    </location>
</feature>
<evidence type="ECO:0000313" key="5">
    <source>
        <dbReference type="Proteomes" id="UP000444721"/>
    </source>
</evidence>
<dbReference type="Gene3D" id="3.40.50.300">
    <property type="entry name" value="P-loop containing nucleotide triphosphate hydrolases"/>
    <property type="match status" value="1"/>
</dbReference>
<sequence length="162" mass="18533">MFVLHTALRDTYMRRNDGFVLVFDLTAKTTLEELVNFVEGIKRVKEEDEKFSSIPFVLVGNKVDLGDQRKFTKKEVMSFMVDRLELPEDTPYFESSAKNRVLCDEPFEAMVRRMRKLQKKAKSESEDGNVQTSSSSGKGGLFSSMSGASEKDHDLQTFKELQ</sequence>
<dbReference type="SUPFAM" id="SSF52540">
    <property type="entry name" value="P-loop containing nucleoside triphosphate hydrolases"/>
    <property type="match status" value="1"/>
</dbReference>
<dbReference type="InterPro" id="IPR027417">
    <property type="entry name" value="P-loop_NTPase"/>
</dbReference>
<proteinExistence type="predicted"/>
<dbReference type="GeneID" id="68117956"/>
<dbReference type="PROSITE" id="PS51419">
    <property type="entry name" value="RAB"/>
    <property type="match status" value="1"/>
</dbReference>
<dbReference type="OrthoDB" id="5976022at2759"/>
<keyword evidence="2" id="KW-0342">GTP-binding</keyword>
<dbReference type="SMART" id="SM00175">
    <property type="entry name" value="RAB"/>
    <property type="match status" value="1"/>
</dbReference>
<reference evidence="4 5" key="1">
    <citation type="journal article" date="2019" name="Sci. Rep.">
        <title>Nanopore sequencing improves the draft genome of the human pathogenic amoeba Naegleria fowleri.</title>
        <authorList>
            <person name="Liechti N."/>
            <person name="Schurch N."/>
            <person name="Bruggmann R."/>
            <person name="Wittwer M."/>
        </authorList>
    </citation>
    <scope>NUCLEOTIDE SEQUENCE [LARGE SCALE GENOMIC DNA]</scope>
    <source>
        <strain evidence="4 5">ATCC 30894</strain>
    </source>
</reference>
<dbReference type="SMART" id="SM00173">
    <property type="entry name" value="RAS"/>
    <property type="match status" value="1"/>
</dbReference>
<dbReference type="InterPro" id="IPR001806">
    <property type="entry name" value="Small_GTPase"/>
</dbReference>
<feature type="region of interest" description="Disordered" evidence="3">
    <location>
        <begin position="115"/>
        <end position="162"/>
    </location>
</feature>
<dbReference type="RefSeq" id="XP_044567475.1">
    <property type="nucleotide sequence ID" value="XM_044701072.1"/>
</dbReference>
<keyword evidence="5" id="KW-1185">Reference proteome</keyword>
<dbReference type="VEuPathDB" id="AmoebaDB:FDP41_010741"/>
<dbReference type="Proteomes" id="UP000444721">
    <property type="component" value="Unassembled WGS sequence"/>
</dbReference>
<dbReference type="GO" id="GO:0005525">
    <property type="term" value="F:GTP binding"/>
    <property type="evidence" value="ECO:0007669"/>
    <property type="project" value="UniProtKB-KW"/>
</dbReference>
<dbReference type="GO" id="GO:0016020">
    <property type="term" value="C:membrane"/>
    <property type="evidence" value="ECO:0007669"/>
    <property type="project" value="InterPro"/>
</dbReference>
<dbReference type="VEuPathDB" id="AmoebaDB:NfTy_014380"/>
<comment type="caution">
    <text evidence="4">The sequence shown here is derived from an EMBL/GenBank/DDBJ whole genome shotgun (WGS) entry which is preliminary data.</text>
</comment>
<dbReference type="Pfam" id="PF00071">
    <property type="entry name" value="Ras"/>
    <property type="match status" value="1"/>
</dbReference>
<dbReference type="PANTHER" id="PTHR24070">
    <property type="entry name" value="RAS, DI-RAS, AND RHEB FAMILY MEMBERS OF SMALL GTPASE SUPERFAMILY"/>
    <property type="match status" value="1"/>
</dbReference>
<dbReference type="AlphaFoldDB" id="A0A6A5C7B4"/>
<dbReference type="PROSITE" id="PS51421">
    <property type="entry name" value="RAS"/>
    <property type="match status" value="1"/>
</dbReference>
<gene>
    <name evidence="4" type="ORF">FDP41_010741</name>
</gene>